<feature type="domain" description="Large ribosomal subunit protein bL25 beta" evidence="8">
    <location>
        <begin position="104"/>
        <end position="191"/>
    </location>
</feature>
<comment type="function">
    <text evidence="5">This is one of the proteins that binds to the 5S RNA in the ribosome where it forms part of the central protuberance.</text>
</comment>
<evidence type="ECO:0000256" key="5">
    <source>
        <dbReference type="HAMAP-Rule" id="MF_01334"/>
    </source>
</evidence>
<evidence type="ECO:0000256" key="1">
    <source>
        <dbReference type="ARBA" id="ARBA00022730"/>
    </source>
</evidence>
<dbReference type="GO" id="GO:0022625">
    <property type="term" value="C:cytosolic large ribosomal subunit"/>
    <property type="evidence" value="ECO:0007669"/>
    <property type="project" value="TreeGrafter"/>
</dbReference>
<dbReference type="SUPFAM" id="SSF50715">
    <property type="entry name" value="Ribosomal protein L25-like"/>
    <property type="match status" value="1"/>
</dbReference>
<gene>
    <name evidence="5" type="primary">rplY</name>
    <name evidence="5" type="synonym">ctc</name>
    <name evidence="9" type="ORF">AKN88_02215</name>
</gene>
<dbReference type="InterPro" id="IPR037121">
    <property type="entry name" value="Ribosomal_bL25_C"/>
</dbReference>
<keyword evidence="4 5" id="KW-0687">Ribonucleoprotein</keyword>
<dbReference type="InterPro" id="IPR020930">
    <property type="entry name" value="Ribosomal_uL5_bac-type"/>
</dbReference>
<dbReference type="Gene3D" id="2.170.120.20">
    <property type="entry name" value="Ribosomal protein L25, beta domain"/>
    <property type="match status" value="1"/>
</dbReference>
<keyword evidence="10" id="KW-1185">Reference proteome</keyword>
<dbReference type="PANTHER" id="PTHR33284">
    <property type="entry name" value="RIBOSOMAL PROTEIN L25/GLN-TRNA SYNTHETASE, ANTI-CODON-BINDING DOMAIN-CONTAINING PROTEIN"/>
    <property type="match status" value="1"/>
</dbReference>
<organism evidence="9 10">
    <name type="scientific">Thiopseudomonas alkaliphila</name>
    <dbReference type="NCBI Taxonomy" id="1697053"/>
    <lineage>
        <taxon>Bacteria</taxon>
        <taxon>Pseudomonadati</taxon>
        <taxon>Pseudomonadota</taxon>
        <taxon>Gammaproteobacteria</taxon>
        <taxon>Pseudomonadales</taxon>
        <taxon>Pseudomonadaceae</taxon>
        <taxon>Thiopseudomonas</taxon>
    </lineage>
</organism>
<dbReference type="Proteomes" id="UP000063953">
    <property type="component" value="Chromosome"/>
</dbReference>
<name>A0A0K1XBW3_9GAMM</name>
<evidence type="ECO:0000259" key="8">
    <source>
        <dbReference type="Pfam" id="PF14693"/>
    </source>
</evidence>
<dbReference type="Gene3D" id="2.40.240.10">
    <property type="entry name" value="Ribosomal Protein L25, Chain P"/>
    <property type="match status" value="1"/>
</dbReference>
<dbReference type="EMBL" id="CP012365">
    <property type="protein sequence ID" value="AKX58880.1"/>
    <property type="molecule type" value="Genomic_DNA"/>
</dbReference>
<comment type="similarity">
    <text evidence="5">Belongs to the bacterial ribosomal protein bL25 family. CTC subfamily.</text>
</comment>
<evidence type="ECO:0000259" key="7">
    <source>
        <dbReference type="Pfam" id="PF01386"/>
    </source>
</evidence>
<evidence type="ECO:0000256" key="3">
    <source>
        <dbReference type="ARBA" id="ARBA00022980"/>
    </source>
</evidence>
<dbReference type="NCBIfam" id="NF004612">
    <property type="entry name" value="PRK05943.1"/>
    <property type="match status" value="1"/>
</dbReference>
<dbReference type="InterPro" id="IPR020057">
    <property type="entry name" value="Ribosomal_bL25_b-dom"/>
</dbReference>
<dbReference type="HAMAP" id="MF_01334">
    <property type="entry name" value="Ribosomal_bL25_CTC"/>
    <property type="match status" value="1"/>
</dbReference>
<feature type="domain" description="Large ribosomal subunit protein bL25 L25" evidence="7">
    <location>
        <begin position="6"/>
        <end position="94"/>
    </location>
</feature>
<dbReference type="InterPro" id="IPR011035">
    <property type="entry name" value="Ribosomal_bL25/Gln-tRNA_synth"/>
</dbReference>
<evidence type="ECO:0000256" key="2">
    <source>
        <dbReference type="ARBA" id="ARBA00022884"/>
    </source>
</evidence>
<reference evidence="9 10" key="1">
    <citation type="journal article" date="2015" name="Genome Announc.">
        <title>Genome Sequences of Oblitimonas alkaliphila gen. nov. sp. nov. (Proposed), a Novel Bacterium of the Pseudomonadaceae Family.</title>
        <authorList>
            <person name="Lauer A.C."/>
            <person name="Nicholson A.C."/>
            <person name="Humrighouse B.W."/>
            <person name="Emery B."/>
            <person name="Drobish A."/>
            <person name="Juieng P."/>
            <person name="Loparev V."/>
            <person name="McQuiston J.R."/>
        </authorList>
    </citation>
    <scope>NUCLEOTIDE SEQUENCE [LARGE SCALE GENOMIC DNA]</scope>
    <source>
        <strain evidence="9 10">E5571</strain>
    </source>
</reference>
<comment type="subunit">
    <text evidence="5">Part of the 50S ribosomal subunit; part of the 5S rRNA/L5/L18/L25 subcomplex. Contacts the 5S rRNA. Binds to the 5S rRNA independently of L5 and L18.</text>
</comment>
<dbReference type="Pfam" id="PF01386">
    <property type="entry name" value="Ribosomal_L25p"/>
    <property type="match status" value="1"/>
</dbReference>
<feature type="compositionally biased region" description="Acidic residues" evidence="6">
    <location>
        <begin position="193"/>
        <end position="215"/>
    </location>
</feature>
<evidence type="ECO:0000256" key="4">
    <source>
        <dbReference type="ARBA" id="ARBA00023274"/>
    </source>
</evidence>
<dbReference type="GO" id="GO:0003735">
    <property type="term" value="F:structural constituent of ribosome"/>
    <property type="evidence" value="ECO:0007669"/>
    <property type="project" value="InterPro"/>
</dbReference>
<dbReference type="GO" id="GO:0006412">
    <property type="term" value="P:translation"/>
    <property type="evidence" value="ECO:0007669"/>
    <property type="project" value="UniProtKB-UniRule"/>
</dbReference>
<dbReference type="InterPro" id="IPR029751">
    <property type="entry name" value="Ribosomal_L25_dom"/>
</dbReference>
<evidence type="ECO:0000313" key="10">
    <source>
        <dbReference type="Proteomes" id="UP000063953"/>
    </source>
</evidence>
<dbReference type="PATRIC" id="fig|1698449.3.peg.444"/>
<dbReference type="PANTHER" id="PTHR33284:SF1">
    <property type="entry name" value="RIBOSOMAL PROTEIN L25_GLN-TRNA SYNTHETASE, ANTI-CODON-BINDING DOMAIN-CONTAINING PROTEIN"/>
    <property type="match status" value="1"/>
</dbReference>
<dbReference type="AlphaFoldDB" id="A0A0K1XBW3"/>
<dbReference type="RefSeq" id="WP_053099790.1">
    <property type="nucleotide sequence ID" value="NZ_CP012365.1"/>
</dbReference>
<sequence length="215" mass="23293">MSEFTLNVTARNDLGKGASRRLRRNANLIPAVIYGGEEAPLSISLETREVAKLLLNEAAFSSILTLKLDGKDQLVLIKDLQRHPSKGFVMHADFIRVIAGQVLTAIVPVHYLNEEECVGVKLGGGDLLRSTPELEVSCLPQDLPEAIEVDVLNLEVGETLHLSQIAAPKGVEFVALTNENDLPIATVQPPRAEEEEEEAVEGAEEAPAAEEAKED</sequence>
<dbReference type="InterPro" id="IPR020056">
    <property type="entry name" value="Rbsml_bL25/Gln-tRNA_synth_N"/>
</dbReference>
<keyword evidence="3 5" id="KW-0689">Ribosomal protein</keyword>
<protein>
    <recommendedName>
        <fullName evidence="5">Large ribosomal subunit protein bL25</fullName>
    </recommendedName>
    <alternativeName>
        <fullName evidence="5">General stress protein CTC</fullName>
    </alternativeName>
</protein>
<dbReference type="NCBIfam" id="TIGR00731">
    <property type="entry name" value="bL25_bact_ctc"/>
    <property type="match status" value="1"/>
</dbReference>
<keyword evidence="2 5" id="KW-0694">RNA-binding</keyword>
<dbReference type="GO" id="GO:0008097">
    <property type="term" value="F:5S rRNA binding"/>
    <property type="evidence" value="ECO:0007669"/>
    <property type="project" value="InterPro"/>
</dbReference>
<dbReference type="CDD" id="cd00495">
    <property type="entry name" value="Ribosomal_L25_TL5_CTC"/>
    <property type="match status" value="1"/>
</dbReference>
<proteinExistence type="inferred from homology"/>
<dbReference type="NCBIfam" id="NF004130">
    <property type="entry name" value="PRK05618.1-5"/>
    <property type="match status" value="1"/>
</dbReference>
<evidence type="ECO:0000256" key="6">
    <source>
        <dbReference type="SAM" id="MobiDB-lite"/>
    </source>
</evidence>
<keyword evidence="1 5" id="KW-0699">rRNA-binding</keyword>
<dbReference type="STRING" id="1697053.AKN87_04190"/>
<dbReference type="NCBIfam" id="NF004128">
    <property type="entry name" value="PRK05618.1-2"/>
    <property type="match status" value="1"/>
</dbReference>
<dbReference type="Pfam" id="PF14693">
    <property type="entry name" value="Ribosomal_TL5_C"/>
    <property type="match status" value="1"/>
</dbReference>
<feature type="region of interest" description="Disordered" evidence="6">
    <location>
        <begin position="184"/>
        <end position="215"/>
    </location>
</feature>
<accession>A0A0K1XBW3</accession>
<dbReference type="InterPro" id="IPR001021">
    <property type="entry name" value="Ribosomal_bL25_long"/>
</dbReference>
<evidence type="ECO:0000313" key="9">
    <source>
        <dbReference type="EMBL" id="AKX58880.1"/>
    </source>
</evidence>